<proteinExistence type="predicted"/>
<comment type="caution">
    <text evidence="1">The sequence shown here is derived from an EMBL/GenBank/DDBJ whole genome shotgun (WGS) entry which is preliminary data.</text>
</comment>
<organism evidence="1 2">
    <name type="scientific">Ridgeia piscesae</name>
    <name type="common">Tubeworm</name>
    <dbReference type="NCBI Taxonomy" id="27915"/>
    <lineage>
        <taxon>Eukaryota</taxon>
        <taxon>Metazoa</taxon>
        <taxon>Spiralia</taxon>
        <taxon>Lophotrochozoa</taxon>
        <taxon>Annelida</taxon>
        <taxon>Polychaeta</taxon>
        <taxon>Sedentaria</taxon>
        <taxon>Canalipalpata</taxon>
        <taxon>Sabellida</taxon>
        <taxon>Siboglinidae</taxon>
        <taxon>Ridgeia</taxon>
    </lineage>
</organism>
<evidence type="ECO:0000313" key="2">
    <source>
        <dbReference type="Proteomes" id="UP001209878"/>
    </source>
</evidence>
<protein>
    <submittedName>
        <fullName evidence="1">Uncharacterized protein</fullName>
    </submittedName>
</protein>
<sequence length="173" mass="20430">MLARLSDFASYQSYLSSVVRFSSWCSTNFLHLNVSKTKEMCIDFCRNRTVISPIVIYGEPVEQVDSFKYLGVVLDMKLPFTEYVTAVQKKSSRQTPPLFFNFRLYYPFFRNRTILNLTLLQYCYYPASEVPALKTVLRFGYTVFQFYPLEETCCIKCKTAPPPFFFFFFFFLT</sequence>
<accession>A0AAD9UG46</accession>
<reference evidence="1" key="1">
    <citation type="journal article" date="2023" name="Mol. Biol. Evol.">
        <title>Third-Generation Sequencing Reveals the Adaptive Role of the Epigenome in Three Deep-Sea Polychaetes.</title>
        <authorList>
            <person name="Perez M."/>
            <person name="Aroh O."/>
            <person name="Sun Y."/>
            <person name="Lan Y."/>
            <person name="Juniper S.K."/>
            <person name="Young C.R."/>
            <person name="Angers B."/>
            <person name="Qian P.Y."/>
        </authorList>
    </citation>
    <scope>NUCLEOTIDE SEQUENCE</scope>
    <source>
        <strain evidence="1">R07B-5</strain>
    </source>
</reference>
<dbReference type="Proteomes" id="UP001209878">
    <property type="component" value="Unassembled WGS sequence"/>
</dbReference>
<dbReference type="EMBL" id="JAODUO010000146">
    <property type="protein sequence ID" value="KAK2188030.1"/>
    <property type="molecule type" value="Genomic_DNA"/>
</dbReference>
<dbReference type="AlphaFoldDB" id="A0AAD9UG46"/>
<name>A0AAD9UG46_RIDPI</name>
<gene>
    <name evidence="1" type="ORF">NP493_146g01035</name>
</gene>
<evidence type="ECO:0000313" key="1">
    <source>
        <dbReference type="EMBL" id="KAK2188030.1"/>
    </source>
</evidence>
<keyword evidence="2" id="KW-1185">Reference proteome</keyword>